<accession>A0AA86XBV7</accession>
<dbReference type="EMBL" id="CCKJ01000037">
    <property type="protein sequence ID" value="CDT74874.1"/>
    <property type="molecule type" value="Genomic_DNA"/>
</dbReference>
<comment type="caution">
    <text evidence="1">The sequence shown here is derived from an EMBL/GenBank/DDBJ whole genome shotgun (WGS) entry which is preliminary data.</text>
</comment>
<dbReference type="AlphaFoldDB" id="A0AA86XBV7"/>
<protein>
    <submittedName>
        <fullName evidence="1">Uncharacterized protein</fullName>
    </submittedName>
</protein>
<evidence type="ECO:0000313" key="2">
    <source>
        <dbReference type="Proteomes" id="UP000041625"/>
    </source>
</evidence>
<name>A0AA86XBV7_9VIBR</name>
<reference evidence="1 2" key="1">
    <citation type="submission" date="2014-06" db="EMBL/GenBank/DDBJ databases">
        <authorList>
            <person name="Le Roux F."/>
        </authorList>
    </citation>
    <scope>NUCLEOTIDE SEQUENCE [LARGE SCALE GENOMIC DNA]</scope>
    <source>
        <strain evidence="1 2">J2-31</strain>
    </source>
</reference>
<proteinExistence type="predicted"/>
<keyword evidence="2" id="KW-1185">Reference proteome</keyword>
<dbReference type="Proteomes" id="UP000041625">
    <property type="component" value="Unassembled WGS sequence"/>
</dbReference>
<gene>
    <name evidence="1" type="ORF">VCR31J2_1310067</name>
</gene>
<sequence length="44" mass="5421">MAGMNVQKRRYNEDMEWRSQEENTPMAHDILYVNHKNGWCNFIY</sequence>
<evidence type="ECO:0000313" key="1">
    <source>
        <dbReference type="EMBL" id="CDT74874.1"/>
    </source>
</evidence>
<organism evidence="1 2">
    <name type="scientific">Vibrio coralliirubri</name>
    <dbReference type="NCBI Taxonomy" id="1516159"/>
    <lineage>
        <taxon>Bacteria</taxon>
        <taxon>Pseudomonadati</taxon>
        <taxon>Pseudomonadota</taxon>
        <taxon>Gammaproteobacteria</taxon>
        <taxon>Vibrionales</taxon>
        <taxon>Vibrionaceae</taxon>
        <taxon>Vibrio</taxon>
    </lineage>
</organism>